<name>A0A6P4AAV6_ZIZJJ</name>
<evidence type="ECO:0000313" key="2">
    <source>
        <dbReference type="Proteomes" id="UP001652623"/>
    </source>
</evidence>
<dbReference type="KEGG" id="zju:107426299"/>
<accession>A0A6P4AAV6</accession>
<dbReference type="PANTHER" id="PTHR35985">
    <property type="entry name" value="OS07G0675200 PROTEIN"/>
    <property type="match status" value="1"/>
</dbReference>
<protein>
    <submittedName>
        <fullName evidence="3">Uncharacterized protein LOC107426299</fullName>
    </submittedName>
</protein>
<evidence type="ECO:0000313" key="3">
    <source>
        <dbReference type="RefSeq" id="XP_015891918.2"/>
    </source>
</evidence>
<gene>
    <name evidence="3" type="primary">LOC107426299</name>
</gene>
<dbReference type="RefSeq" id="XP_015891918.2">
    <property type="nucleotide sequence ID" value="XM_016036432.4"/>
</dbReference>
<dbReference type="InParanoid" id="A0A6P4AAV6"/>
<feature type="compositionally biased region" description="Basic and acidic residues" evidence="1">
    <location>
        <begin position="136"/>
        <end position="161"/>
    </location>
</feature>
<evidence type="ECO:0000256" key="1">
    <source>
        <dbReference type="SAM" id="MobiDB-lite"/>
    </source>
</evidence>
<sequence>MQSRLVATARRSTCWVIPSQSFRRALASAANKRTADPSVHAKDYGDDPVILSGDPEETQNVAEPKPAKKQTHTEEHWPSNGTDPLAPPKPPYPSSPRLESSGVNQPLDPAHQQERSHSTALEGVSCVGLDGTPLPNDKEEEKERDEGAEQGNDKDYFEHHKASPLSEIEMADTRKPITRATDGTADYVLGKDVIGWRPEQLDTADEALKRGTRIFMENAMRGDPTAPHSRVLRALRGEDF</sequence>
<keyword evidence="2" id="KW-1185">Reference proteome</keyword>
<feature type="region of interest" description="Disordered" evidence="1">
    <location>
        <begin position="27"/>
        <end position="175"/>
    </location>
</feature>
<feature type="compositionally biased region" description="Pro residues" evidence="1">
    <location>
        <begin position="85"/>
        <end position="94"/>
    </location>
</feature>
<dbReference type="PANTHER" id="PTHR35985:SF1">
    <property type="entry name" value="OS07G0675200 PROTEIN"/>
    <property type="match status" value="1"/>
</dbReference>
<dbReference type="AlphaFoldDB" id="A0A6P4AAV6"/>
<reference evidence="3" key="1">
    <citation type="submission" date="2025-08" db="UniProtKB">
        <authorList>
            <consortium name="RefSeq"/>
        </authorList>
    </citation>
    <scope>IDENTIFICATION</scope>
    <source>
        <tissue evidence="3">Seedling</tissue>
    </source>
</reference>
<organism evidence="2 3">
    <name type="scientific">Ziziphus jujuba</name>
    <name type="common">Chinese jujube</name>
    <name type="synonym">Ziziphus sativa</name>
    <dbReference type="NCBI Taxonomy" id="326968"/>
    <lineage>
        <taxon>Eukaryota</taxon>
        <taxon>Viridiplantae</taxon>
        <taxon>Streptophyta</taxon>
        <taxon>Embryophyta</taxon>
        <taxon>Tracheophyta</taxon>
        <taxon>Spermatophyta</taxon>
        <taxon>Magnoliopsida</taxon>
        <taxon>eudicotyledons</taxon>
        <taxon>Gunneridae</taxon>
        <taxon>Pentapetalae</taxon>
        <taxon>rosids</taxon>
        <taxon>fabids</taxon>
        <taxon>Rosales</taxon>
        <taxon>Rhamnaceae</taxon>
        <taxon>Paliureae</taxon>
        <taxon>Ziziphus</taxon>
    </lineage>
</organism>
<feature type="compositionally biased region" description="Basic and acidic residues" evidence="1">
    <location>
        <begin position="33"/>
        <end position="45"/>
    </location>
</feature>
<dbReference type="Proteomes" id="UP001652623">
    <property type="component" value="Chromosome 9"/>
</dbReference>
<proteinExistence type="predicted"/>
<dbReference type="GeneID" id="107426299"/>